<dbReference type="EMBL" id="JAARLZ010000003">
    <property type="protein sequence ID" value="NII06013.1"/>
    <property type="molecule type" value="Genomic_DNA"/>
</dbReference>
<dbReference type="Proteomes" id="UP000490980">
    <property type="component" value="Unassembled WGS sequence"/>
</dbReference>
<comment type="similarity">
    <text evidence="1">Belongs to the histidine acid phosphatase family.</text>
</comment>
<dbReference type="InterPro" id="IPR033379">
    <property type="entry name" value="Acid_Pase_AS"/>
</dbReference>
<dbReference type="SUPFAM" id="SSF53254">
    <property type="entry name" value="Phosphoglycerate mutase-like"/>
    <property type="match status" value="1"/>
</dbReference>
<dbReference type="AlphaFoldDB" id="A0A7X5U8V0"/>
<dbReference type="GO" id="GO:0050308">
    <property type="term" value="F:sugar-phosphatase activity"/>
    <property type="evidence" value="ECO:0007669"/>
    <property type="project" value="TreeGrafter"/>
</dbReference>
<feature type="signal peptide" evidence="3">
    <location>
        <begin position="1"/>
        <end position="32"/>
    </location>
</feature>
<gene>
    <name evidence="4" type="ORF">HBF25_06355</name>
</gene>
<dbReference type="RefSeq" id="WP_166947113.1">
    <property type="nucleotide sequence ID" value="NZ_JAARLZ010000003.1"/>
</dbReference>
<dbReference type="PANTHER" id="PTHR11567:SF110">
    <property type="entry name" value="2-PHOSPHOXYLOSE PHOSPHATASE 1"/>
    <property type="match status" value="1"/>
</dbReference>
<protein>
    <submittedName>
        <fullName evidence="4">Histidine-type phosphatase</fullName>
    </submittedName>
</protein>
<comment type="caution">
    <text evidence="4">The sequence shown here is derived from an EMBL/GenBank/DDBJ whole genome shotgun (WGS) entry which is preliminary data.</text>
</comment>
<evidence type="ECO:0000313" key="5">
    <source>
        <dbReference type="Proteomes" id="UP000490980"/>
    </source>
</evidence>
<keyword evidence="2" id="KW-0378">Hydrolase</keyword>
<reference evidence="4 5" key="1">
    <citation type="submission" date="2020-03" db="EMBL/GenBank/DDBJ databases">
        <authorList>
            <person name="Lai Q."/>
        </authorList>
    </citation>
    <scope>NUCLEOTIDE SEQUENCE [LARGE SCALE GENOMIC DNA]</scope>
    <source>
        <strain evidence="4 5">CCUG 25036</strain>
    </source>
</reference>
<evidence type="ECO:0000256" key="2">
    <source>
        <dbReference type="ARBA" id="ARBA00022801"/>
    </source>
</evidence>
<dbReference type="Pfam" id="PF00328">
    <property type="entry name" value="His_Phos_2"/>
    <property type="match status" value="1"/>
</dbReference>
<dbReference type="PANTHER" id="PTHR11567">
    <property type="entry name" value="ACID PHOSPHATASE-RELATED"/>
    <property type="match status" value="1"/>
</dbReference>
<keyword evidence="3" id="KW-0732">Signal</keyword>
<sequence>MHIRQGSHPVLARAKALLLAAMAFGSAVTGFASPAADAPLQVERVLMVFRHGVRAPLPGEIGAQATSTWPAWPVAASVLTPHGDKGMRLLGAYHRHWLVQAGVLPERGCPAKDSLWIHSNTEQRTIASAGALADTLAPGCGAGVEHRAENSDDPLFHPVEAGVVDFDAKAAVASIAAETGGPDAIVTPYRPALDTMARVLGCASGCDRLWGAASLAPSDDGHSLSLHGPIASSSGTAEVFLLEYAEGMSMDNVGWGRASPDDLAAMSRLHALLFDIHARPRYMAERLGAPLANLVIQRFGQADAPRLSVLVASDNNIAALASLLGVHFQVPGYGRDDPPPGGALVLELLGDAKGHRFVRVSYRAQTLQQLRDLAKLDKTHPPYTQTLVPVGCQAVVCAWSQVASRLEPAAQRLHH</sequence>
<dbReference type="InterPro" id="IPR029033">
    <property type="entry name" value="His_PPase_superfam"/>
</dbReference>
<dbReference type="InterPro" id="IPR050645">
    <property type="entry name" value="Histidine_acid_phosphatase"/>
</dbReference>
<evidence type="ECO:0000256" key="1">
    <source>
        <dbReference type="ARBA" id="ARBA00005375"/>
    </source>
</evidence>
<name>A0A7X5U8V0_9GAMM</name>
<keyword evidence="5" id="KW-1185">Reference proteome</keyword>
<dbReference type="CDD" id="cd07061">
    <property type="entry name" value="HP_HAP_like"/>
    <property type="match status" value="1"/>
</dbReference>
<accession>A0A7X5U8V0</accession>
<dbReference type="Gene3D" id="3.40.50.1240">
    <property type="entry name" value="Phosphoglycerate mutase-like"/>
    <property type="match status" value="2"/>
</dbReference>
<proteinExistence type="inferred from homology"/>
<dbReference type="InterPro" id="IPR000560">
    <property type="entry name" value="His_Pase_clade-2"/>
</dbReference>
<organism evidence="4 5">
    <name type="scientific">Luteibacter anthropi</name>
    <dbReference type="NCBI Taxonomy" id="564369"/>
    <lineage>
        <taxon>Bacteria</taxon>
        <taxon>Pseudomonadati</taxon>
        <taxon>Pseudomonadota</taxon>
        <taxon>Gammaproteobacteria</taxon>
        <taxon>Lysobacterales</taxon>
        <taxon>Rhodanobacteraceae</taxon>
        <taxon>Luteibacter</taxon>
    </lineage>
</organism>
<dbReference type="PROSITE" id="PS00616">
    <property type="entry name" value="HIS_ACID_PHOSPHAT_1"/>
    <property type="match status" value="1"/>
</dbReference>
<evidence type="ECO:0000313" key="4">
    <source>
        <dbReference type="EMBL" id="NII06013.1"/>
    </source>
</evidence>
<evidence type="ECO:0000256" key="3">
    <source>
        <dbReference type="SAM" id="SignalP"/>
    </source>
</evidence>
<dbReference type="GO" id="GO:0030288">
    <property type="term" value="C:outer membrane-bounded periplasmic space"/>
    <property type="evidence" value="ECO:0007669"/>
    <property type="project" value="TreeGrafter"/>
</dbReference>
<feature type="chain" id="PRO_5031416380" evidence="3">
    <location>
        <begin position="33"/>
        <end position="415"/>
    </location>
</feature>